<accession>A0A3G5AJB2</accession>
<evidence type="ECO:0000313" key="1">
    <source>
        <dbReference type="EMBL" id="AYV85529.1"/>
    </source>
</evidence>
<dbReference type="EMBL" id="MK072457">
    <property type="protein sequence ID" value="AYV85529.1"/>
    <property type="molecule type" value="Genomic_DNA"/>
</dbReference>
<proteinExistence type="predicted"/>
<gene>
    <name evidence="1" type="ORF">Satyrvirus21_13</name>
</gene>
<reference evidence="1" key="1">
    <citation type="submission" date="2018-10" db="EMBL/GenBank/DDBJ databases">
        <title>Hidden diversity of soil giant viruses.</title>
        <authorList>
            <person name="Schulz F."/>
            <person name="Alteio L."/>
            <person name="Goudeau D."/>
            <person name="Ryan E.M."/>
            <person name="Malmstrom R.R."/>
            <person name="Blanchard J."/>
            <person name="Woyke T."/>
        </authorList>
    </citation>
    <scope>NUCLEOTIDE SEQUENCE</scope>
    <source>
        <strain evidence="1">SAV1</strain>
    </source>
</reference>
<sequence length="261" mass="30007">MNCKGLFPIGSNKGKLKNCNNLIIPGEKYCPRCIVNDINKENVSDIFRKAIEKFVLHHGFGKPEFVFESAKYDIAMEYIANGTFKLCPTKYYLDILTAKNLGIELSPEQKNLLKISNNLDEIKKNISDLWENFVDALLYSIVMAKIFKYAVETDLENSLNIILAEKDLSNIFSGVSDKNLVNMHTNIIDCSSSSSDYDKYLVFRLHNFKFNIYTIYPGKNQICNLFEFGTGHVGDLKLFFEKMMVIQNNLEKIFIHNRTMC</sequence>
<name>A0A3G5AJB2_9VIRU</name>
<organism evidence="1">
    <name type="scientific">Satyrvirus sp</name>
    <dbReference type="NCBI Taxonomy" id="2487771"/>
    <lineage>
        <taxon>Viruses</taxon>
        <taxon>Varidnaviria</taxon>
        <taxon>Bamfordvirae</taxon>
        <taxon>Nucleocytoviricota</taxon>
        <taxon>Megaviricetes</taxon>
        <taxon>Imitervirales</taxon>
        <taxon>Mimiviridae</taxon>
        <taxon>Megamimivirinae</taxon>
    </lineage>
</organism>
<protein>
    <submittedName>
        <fullName evidence="1">Uncharacterized protein</fullName>
    </submittedName>
</protein>